<accession>A0A371FYY8</accession>
<reference evidence="1" key="1">
    <citation type="submission" date="2018-05" db="EMBL/GenBank/DDBJ databases">
        <title>Draft genome of Mucuna pruriens seed.</title>
        <authorList>
            <person name="Nnadi N.E."/>
            <person name="Vos R."/>
            <person name="Hasami M.H."/>
            <person name="Devisetty U.K."/>
            <person name="Aguiy J.C."/>
        </authorList>
    </citation>
    <scope>NUCLEOTIDE SEQUENCE [LARGE SCALE GENOMIC DNA]</scope>
    <source>
        <strain evidence="1">JCA_2017</strain>
    </source>
</reference>
<gene>
    <name evidence="1" type="ORF">CR513_35580</name>
</gene>
<protein>
    <submittedName>
        <fullName evidence="1">Uncharacterized protein</fullName>
    </submittedName>
</protein>
<evidence type="ECO:0000313" key="1">
    <source>
        <dbReference type="EMBL" id="RDX83488.1"/>
    </source>
</evidence>
<keyword evidence="2" id="KW-1185">Reference proteome</keyword>
<dbReference type="OrthoDB" id="1031194at2759"/>
<comment type="caution">
    <text evidence="1">The sequence shown here is derived from an EMBL/GenBank/DDBJ whole genome shotgun (WGS) entry which is preliminary data.</text>
</comment>
<proteinExistence type="predicted"/>
<dbReference type="Proteomes" id="UP000257109">
    <property type="component" value="Unassembled WGS sequence"/>
</dbReference>
<evidence type="ECO:0000313" key="2">
    <source>
        <dbReference type="Proteomes" id="UP000257109"/>
    </source>
</evidence>
<dbReference type="EMBL" id="QJKJ01007342">
    <property type="protein sequence ID" value="RDX83488.1"/>
    <property type="molecule type" value="Genomic_DNA"/>
</dbReference>
<organism evidence="1 2">
    <name type="scientific">Mucuna pruriens</name>
    <name type="common">Velvet bean</name>
    <name type="synonym">Dolichos pruriens</name>
    <dbReference type="NCBI Taxonomy" id="157652"/>
    <lineage>
        <taxon>Eukaryota</taxon>
        <taxon>Viridiplantae</taxon>
        <taxon>Streptophyta</taxon>
        <taxon>Embryophyta</taxon>
        <taxon>Tracheophyta</taxon>
        <taxon>Spermatophyta</taxon>
        <taxon>Magnoliopsida</taxon>
        <taxon>eudicotyledons</taxon>
        <taxon>Gunneridae</taxon>
        <taxon>Pentapetalae</taxon>
        <taxon>rosids</taxon>
        <taxon>fabids</taxon>
        <taxon>Fabales</taxon>
        <taxon>Fabaceae</taxon>
        <taxon>Papilionoideae</taxon>
        <taxon>50 kb inversion clade</taxon>
        <taxon>NPAAA clade</taxon>
        <taxon>indigoferoid/millettioid clade</taxon>
        <taxon>Phaseoleae</taxon>
        <taxon>Mucuna</taxon>
    </lineage>
</organism>
<feature type="non-terminal residue" evidence="1">
    <location>
        <position position="1"/>
    </location>
</feature>
<name>A0A371FYY8_MUCPR</name>
<sequence length="153" mass="17463">MDASYNIIMGRPALNKLGVVVSTLHLCMKFPMGRRISSVWADSRLARCCCEDSLRVGYQPFWAKDLTVNSKHERPLLVEDLKEIQIGPSTAHKTKIVMTLGKEEESRFTHFLTENRDVFAWTLDDMPDINPSFMCHRLSIAPGAKLVAQKKWK</sequence>
<dbReference type="AlphaFoldDB" id="A0A371FYY8"/>